<feature type="compositionally biased region" description="Polar residues" evidence="1">
    <location>
        <begin position="13"/>
        <end position="25"/>
    </location>
</feature>
<comment type="caution">
    <text evidence="2">The sequence shown here is derived from an EMBL/GenBank/DDBJ whole genome shotgun (WGS) entry which is preliminary data.</text>
</comment>
<evidence type="ECO:0000256" key="1">
    <source>
        <dbReference type="SAM" id="MobiDB-lite"/>
    </source>
</evidence>
<dbReference type="EMBL" id="PJNB01000001">
    <property type="protein sequence ID" value="PKW15760.1"/>
    <property type="molecule type" value="Genomic_DNA"/>
</dbReference>
<gene>
    <name evidence="2" type="ORF">A8926_3515</name>
</gene>
<accession>A0A2N3XYR8</accession>
<keyword evidence="3" id="KW-1185">Reference proteome</keyword>
<name>A0A2N3XYR8_SACSN</name>
<protein>
    <submittedName>
        <fullName evidence="2">Uncharacterized protein</fullName>
    </submittedName>
</protein>
<sequence>MSAHRGPTGRLGSRSQLPASASRLASCSGRFAPPCDSTTPEPVVPTAYGGLERCWRRRRPGRSPTTARSRARRGTPEPLPSHQRQQHHGQRRDGRAERRKRLSRLGPPSQPASPRVLSGLLARTARTPRVVMHKSRIPEPRRPLKFRHAQRKERGWKRSLNCDRDPVSGILPQAGAPRLAGEEVVDQRCEGRRVVFLDQVPGPGDPVQVGMRDPLCQVLRAVRR</sequence>
<dbReference type="Proteomes" id="UP000233786">
    <property type="component" value="Unassembled WGS sequence"/>
</dbReference>
<organism evidence="2 3">
    <name type="scientific">Saccharopolyspora spinosa</name>
    <dbReference type="NCBI Taxonomy" id="60894"/>
    <lineage>
        <taxon>Bacteria</taxon>
        <taxon>Bacillati</taxon>
        <taxon>Actinomycetota</taxon>
        <taxon>Actinomycetes</taxon>
        <taxon>Pseudonocardiales</taxon>
        <taxon>Pseudonocardiaceae</taxon>
        <taxon>Saccharopolyspora</taxon>
    </lineage>
</organism>
<evidence type="ECO:0000313" key="2">
    <source>
        <dbReference type="EMBL" id="PKW15760.1"/>
    </source>
</evidence>
<proteinExistence type="predicted"/>
<dbReference type="AlphaFoldDB" id="A0A2N3XYR8"/>
<feature type="region of interest" description="Disordered" evidence="1">
    <location>
        <begin position="1"/>
        <end position="117"/>
    </location>
</feature>
<reference evidence="2" key="1">
    <citation type="submission" date="2017-12" db="EMBL/GenBank/DDBJ databases">
        <title>Sequencing the genomes of 1000 Actinobacteria strains.</title>
        <authorList>
            <person name="Klenk H.-P."/>
        </authorList>
    </citation>
    <scope>NUCLEOTIDE SEQUENCE [LARGE SCALE GENOMIC DNA]</scope>
    <source>
        <strain evidence="2">DSM 44228</strain>
    </source>
</reference>
<evidence type="ECO:0000313" key="3">
    <source>
        <dbReference type="Proteomes" id="UP000233786"/>
    </source>
</evidence>